<dbReference type="AlphaFoldDB" id="A0A809RNA3"/>
<evidence type="ECO:0008006" key="4">
    <source>
        <dbReference type="Google" id="ProtNLM"/>
    </source>
</evidence>
<accession>A0A809RNA3</accession>
<keyword evidence="3" id="KW-1185">Reference proteome</keyword>
<dbReference type="InterPro" id="IPR025528">
    <property type="entry name" value="BrnA_antitoxin"/>
</dbReference>
<evidence type="ECO:0000313" key="2">
    <source>
        <dbReference type="EMBL" id="BBP02254.1"/>
    </source>
</evidence>
<feature type="region of interest" description="Disordered" evidence="1">
    <location>
        <begin position="1"/>
        <end position="21"/>
    </location>
</feature>
<evidence type="ECO:0000256" key="1">
    <source>
        <dbReference type="SAM" id="MobiDB-lite"/>
    </source>
</evidence>
<dbReference type="KEGG" id="sniv:SFSGTM_29620"/>
<dbReference type="Pfam" id="PF14384">
    <property type="entry name" value="BrnA_antitoxin"/>
    <property type="match status" value="1"/>
</dbReference>
<protein>
    <recommendedName>
        <fullName evidence="4">BrnA antitoxin family protein</fullName>
    </recommendedName>
</protein>
<organism evidence="2 3">
    <name type="scientific">Sulfuriferula nivalis</name>
    <dbReference type="NCBI Taxonomy" id="2675298"/>
    <lineage>
        <taxon>Bacteria</taxon>
        <taxon>Pseudomonadati</taxon>
        <taxon>Pseudomonadota</taxon>
        <taxon>Betaproteobacteria</taxon>
        <taxon>Nitrosomonadales</taxon>
        <taxon>Sulfuricellaceae</taxon>
        <taxon>Sulfuriferula</taxon>
    </lineage>
</organism>
<dbReference type="Proteomes" id="UP000463939">
    <property type="component" value="Chromosome"/>
</dbReference>
<sequence>MTNEEMSAARENGKSQSDWARVHRMVKNDIEPAEDEDSPNAAALLRADLEKRRIGRPLGQDNKVQVSIRYHREVLDYFKAKGAGWQVQMDKVLLDWVKTHSTKNT</sequence>
<reference evidence="3" key="1">
    <citation type="submission" date="2019-11" db="EMBL/GenBank/DDBJ databases">
        <title>Isolation and characterization of a novel species in the genus Sulfuriferula.</title>
        <authorList>
            <person name="Mochizuki J."/>
            <person name="Kojima H."/>
            <person name="Fukui M."/>
        </authorList>
    </citation>
    <scope>NUCLEOTIDE SEQUENCE [LARGE SCALE GENOMIC DNA]</scope>
    <source>
        <strain evidence="3">SGTM</strain>
    </source>
</reference>
<gene>
    <name evidence="2" type="ORF">SFSGTM_29620</name>
</gene>
<proteinExistence type="predicted"/>
<name>A0A809RNA3_9PROT</name>
<dbReference type="EMBL" id="AP021881">
    <property type="protein sequence ID" value="BBP02254.1"/>
    <property type="molecule type" value="Genomic_DNA"/>
</dbReference>
<evidence type="ECO:0000313" key="3">
    <source>
        <dbReference type="Proteomes" id="UP000463939"/>
    </source>
</evidence>